<dbReference type="InterPro" id="IPR015422">
    <property type="entry name" value="PyrdxlP-dep_Trfase_small"/>
</dbReference>
<dbReference type="FunFam" id="3.40.640.10:FF:000025">
    <property type="entry name" value="Histidine decarboxylase"/>
    <property type="match status" value="1"/>
</dbReference>
<dbReference type="PROSITE" id="PS00392">
    <property type="entry name" value="DDC_GAD_HDC_YDC"/>
    <property type="match status" value="1"/>
</dbReference>
<keyword evidence="3 5" id="KW-0663">Pyridoxal phosphate</keyword>
<dbReference type="EnsemblMetazoa" id="XM_014404083.2">
    <property type="protein sequence ID" value="XP_014259569.1"/>
    <property type="gene ID" value="LOC106672560"/>
</dbReference>
<dbReference type="GO" id="GO:0005737">
    <property type="term" value="C:cytoplasm"/>
    <property type="evidence" value="ECO:0007669"/>
    <property type="project" value="TreeGrafter"/>
</dbReference>
<evidence type="ECO:0008006" key="9">
    <source>
        <dbReference type="Google" id="ProtNLM"/>
    </source>
</evidence>
<dbReference type="InterPro" id="IPR015424">
    <property type="entry name" value="PyrdxlP-dep_Trfase"/>
</dbReference>
<dbReference type="OMA" id="FIRYAIC"/>
<dbReference type="PANTHER" id="PTHR11999:SF60">
    <property type="entry name" value="3,4-DIHYDROXYPHENYLACETALDEHYDE SYNTHASE"/>
    <property type="match status" value="1"/>
</dbReference>
<proteinExistence type="inferred from homology"/>
<dbReference type="PANTHER" id="PTHR11999">
    <property type="entry name" value="GROUP II PYRIDOXAL-5-PHOSPHATE DECARBOXYLASE"/>
    <property type="match status" value="1"/>
</dbReference>
<evidence type="ECO:0000256" key="2">
    <source>
        <dbReference type="ARBA" id="ARBA00009533"/>
    </source>
</evidence>
<comment type="cofactor">
    <cofactor evidence="1 5 6">
        <name>pyridoxal 5'-phosphate</name>
        <dbReference type="ChEBI" id="CHEBI:597326"/>
    </cofactor>
</comment>
<dbReference type="Gene3D" id="3.40.640.10">
    <property type="entry name" value="Type I PLP-dependent aspartate aminotransferase-like (Major domain)"/>
    <property type="match status" value="1"/>
</dbReference>
<reference evidence="7" key="1">
    <citation type="submission" date="2022-01" db="UniProtKB">
        <authorList>
            <consortium name="EnsemblMetazoa"/>
        </authorList>
    </citation>
    <scope>IDENTIFICATION</scope>
</reference>
<dbReference type="Pfam" id="PF00282">
    <property type="entry name" value="Pyridoxal_deC"/>
    <property type="match status" value="1"/>
</dbReference>
<comment type="similarity">
    <text evidence="2 6">Belongs to the group II decarboxylase family.</text>
</comment>
<name>A0A8I6S8G0_CIMLE</name>
<evidence type="ECO:0000313" key="8">
    <source>
        <dbReference type="Proteomes" id="UP000494040"/>
    </source>
</evidence>
<dbReference type="CDD" id="cd06450">
    <property type="entry name" value="DOPA_deC_like"/>
    <property type="match status" value="1"/>
</dbReference>
<dbReference type="Gene3D" id="3.90.1150.10">
    <property type="entry name" value="Aspartate Aminotransferase, domain 1"/>
    <property type="match status" value="1"/>
</dbReference>
<dbReference type="AlphaFoldDB" id="A0A8I6S8G0"/>
<protein>
    <recommendedName>
        <fullName evidence="9">Aromatic-L-amino-acid decarboxylase</fullName>
    </recommendedName>
</protein>
<evidence type="ECO:0000256" key="4">
    <source>
        <dbReference type="ARBA" id="ARBA00023239"/>
    </source>
</evidence>
<dbReference type="InterPro" id="IPR002129">
    <property type="entry name" value="PyrdxlP-dep_de-COase"/>
</dbReference>
<dbReference type="FunFam" id="1.20.1340.10:FF:000001">
    <property type="entry name" value="Histidine decarboxylase"/>
    <property type="match status" value="1"/>
</dbReference>
<evidence type="ECO:0000256" key="1">
    <source>
        <dbReference type="ARBA" id="ARBA00001933"/>
    </source>
</evidence>
<dbReference type="Gene3D" id="1.20.1340.10">
    <property type="entry name" value="dopa decarboxylase, N-terminal domain"/>
    <property type="match status" value="1"/>
</dbReference>
<dbReference type="InterPro" id="IPR021115">
    <property type="entry name" value="Pyridoxal-P_BS"/>
</dbReference>
<dbReference type="OrthoDB" id="639767at2759"/>
<keyword evidence="4 6" id="KW-0456">Lyase</keyword>
<evidence type="ECO:0000313" key="7">
    <source>
        <dbReference type="EnsemblMetazoa" id="XP_014259569.1"/>
    </source>
</evidence>
<dbReference type="GO" id="GO:0030170">
    <property type="term" value="F:pyridoxal phosphate binding"/>
    <property type="evidence" value="ECO:0007669"/>
    <property type="project" value="InterPro"/>
</dbReference>
<feature type="modified residue" description="N6-(pyridoxal phosphate)lysine" evidence="5">
    <location>
        <position position="303"/>
    </location>
</feature>
<evidence type="ECO:0000256" key="3">
    <source>
        <dbReference type="ARBA" id="ARBA00022898"/>
    </source>
</evidence>
<dbReference type="Proteomes" id="UP000494040">
    <property type="component" value="Unassembled WGS sequence"/>
</dbReference>
<dbReference type="InterPro" id="IPR015421">
    <property type="entry name" value="PyrdxlP-dep_Trfase_major"/>
</dbReference>
<dbReference type="GO" id="GO:0006520">
    <property type="term" value="P:amino acid metabolic process"/>
    <property type="evidence" value="ECO:0007669"/>
    <property type="project" value="InterPro"/>
</dbReference>
<dbReference type="KEGG" id="clec:106672560"/>
<dbReference type="InterPro" id="IPR010977">
    <property type="entry name" value="Aromatic_deC"/>
</dbReference>
<organism evidence="7 8">
    <name type="scientific">Cimex lectularius</name>
    <name type="common">Bed bug</name>
    <name type="synonym">Acanthia lectularia</name>
    <dbReference type="NCBI Taxonomy" id="79782"/>
    <lineage>
        <taxon>Eukaryota</taxon>
        <taxon>Metazoa</taxon>
        <taxon>Ecdysozoa</taxon>
        <taxon>Arthropoda</taxon>
        <taxon>Hexapoda</taxon>
        <taxon>Insecta</taxon>
        <taxon>Pterygota</taxon>
        <taxon>Neoptera</taxon>
        <taxon>Paraneoptera</taxon>
        <taxon>Hemiptera</taxon>
        <taxon>Heteroptera</taxon>
        <taxon>Panheteroptera</taxon>
        <taxon>Cimicomorpha</taxon>
        <taxon>Cimicidae</taxon>
        <taxon>Cimex</taxon>
    </lineage>
</organism>
<accession>A0A8I6S8G0</accession>
<dbReference type="GO" id="GO:0004058">
    <property type="term" value="F:aromatic-L-amino-acid decarboxylase activity"/>
    <property type="evidence" value="ECO:0007669"/>
    <property type="project" value="TreeGrafter"/>
</dbReference>
<dbReference type="GO" id="GO:0019752">
    <property type="term" value="P:carboxylic acid metabolic process"/>
    <property type="evidence" value="ECO:0007669"/>
    <property type="project" value="InterPro"/>
</dbReference>
<sequence>MDPKEFKKFAKEAIDYVVEYNENIRDRTVLPDISPGYLHTLLPEEVPKHPEHWTEIIPDIERFIMPGITHWNSPMFNAYFPAGQSYPSIVGDILSSGIGCIGFNWMTSPACTELEVIVLDWLAKLMHLPEHFLAKSKGPGGGIIQGSGSEGILVALIIAKDKMVKMVKKNHPDWDEELIKTKLVAYSSDQSNSSIEKAGLLGSMKTRLIPSDEHGRLDGNSLKAAFLEDKKKGLLPCFVVATLGTTGTCAFDNLNEIGPICQNEHVWLHVDAAYAGAAFICPEYTYLMGGVEYADSFNMNPHKWLLINFDCSAFWIKDRNCLIDAFCVDRIYLQEKCNTDKKWCPDFRNWEISLGRRFRALKLWLTLRLYGTLNLQAYIRKHISLAKQFELYVKQDSRFELITPASMGLVCFRIKGEDKITKDLVTALINKKRIYVNAATFKDKYFIRYAICSRYMEQEDVQLAWKMITTEASLILAKKEIKLDEFIAHDKNENNLWGKVLEESLVPYLI</sequence>
<evidence type="ECO:0000256" key="5">
    <source>
        <dbReference type="PIRSR" id="PIRSR602129-50"/>
    </source>
</evidence>
<dbReference type="SUPFAM" id="SSF53383">
    <property type="entry name" value="PLP-dependent transferases"/>
    <property type="match status" value="1"/>
</dbReference>
<gene>
    <name evidence="7" type="primary">106672560</name>
</gene>
<dbReference type="PRINTS" id="PR00800">
    <property type="entry name" value="YHDCRBOXLASE"/>
</dbReference>
<dbReference type="SMR" id="A0A8I6S8G0"/>
<evidence type="ECO:0000256" key="6">
    <source>
        <dbReference type="RuleBase" id="RU000382"/>
    </source>
</evidence>
<keyword evidence="8" id="KW-1185">Reference proteome</keyword>
<dbReference type="GO" id="GO:0006584">
    <property type="term" value="P:catecholamine metabolic process"/>
    <property type="evidence" value="ECO:0007669"/>
    <property type="project" value="TreeGrafter"/>
</dbReference>